<dbReference type="EMBL" id="CAXHTA020000018">
    <property type="protein sequence ID" value="CAL5228560.1"/>
    <property type="molecule type" value="Genomic_DNA"/>
</dbReference>
<keyword evidence="2" id="KW-0732">Signal</keyword>
<evidence type="ECO:0000256" key="2">
    <source>
        <dbReference type="SAM" id="SignalP"/>
    </source>
</evidence>
<reference evidence="3 4" key="1">
    <citation type="submission" date="2024-06" db="EMBL/GenBank/DDBJ databases">
        <authorList>
            <person name="Kraege A."/>
            <person name="Thomma B."/>
        </authorList>
    </citation>
    <scope>NUCLEOTIDE SEQUENCE [LARGE SCALE GENOMIC DNA]</scope>
</reference>
<evidence type="ECO:0000313" key="4">
    <source>
        <dbReference type="Proteomes" id="UP001497392"/>
    </source>
</evidence>
<protein>
    <submittedName>
        <fullName evidence="3">G11716 protein</fullName>
    </submittedName>
</protein>
<gene>
    <name evidence="3" type="primary">g11716</name>
    <name evidence="3" type="ORF">VP750_LOCUS10466</name>
</gene>
<dbReference type="Proteomes" id="UP001497392">
    <property type="component" value="Unassembled WGS sequence"/>
</dbReference>
<feature type="compositionally biased region" description="Low complexity" evidence="1">
    <location>
        <begin position="186"/>
        <end position="200"/>
    </location>
</feature>
<keyword evidence="4" id="KW-1185">Reference proteome</keyword>
<sequence length="240" mass="24194">MYKITAAALAVLCVFGPLDVSCQSYDDTVPASNWRIDGGLQASCPNKNYPATGWQGETRISHSSDHSGNVLIQIRVTVSYEGVGWLWSPDSASTLVKASDGMGDFLVVQTKVQVNIRTFKIQVFELVDIVANSCPGSNSCFGNACSSFACGDLQCPAVTAQAAASASSDSSGSDGGSSSGSDDDSGNGNSESSGSNDGSSNGSGDGSSDGNDGSSGSSDTITTPIGTTTSPGSDDGSNYG</sequence>
<evidence type="ECO:0000256" key="1">
    <source>
        <dbReference type="SAM" id="MobiDB-lite"/>
    </source>
</evidence>
<feature type="chain" id="PRO_5045398205" evidence="2">
    <location>
        <begin position="23"/>
        <end position="240"/>
    </location>
</feature>
<name>A0ABP1G8K0_9CHLO</name>
<organism evidence="3 4">
    <name type="scientific">Coccomyxa viridis</name>
    <dbReference type="NCBI Taxonomy" id="1274662"/>
    <lineage>
        <taxon>Eukaryota</taxon>
        <taxon>Viridiplantae</taxon>
        <taxon>Chlorophyta</taxon>
        <taxon>core chlorophytes</taxon>
        <taxon>Trebouxiophyceae</taxon>
        <taxon>Trebouxiophyceae incertae sedis</taxon>
        <taxon>Coccomyxaceae</taxon>
        <taxon>Coccomyxa</taxon>
    </lineage>
</organism>
<evidence type="ECO:0000313" key="3">
    <source>
        <dbReference type="EMBL" id="CAL5228560.1"/>
    </source>
</evidence>
<feature type="region of interest" description="Disordered" evidence="1">
    <location>
        <begin position="166"/>
        <end position="240"/>
    </location>
</feature>
<feature type="compositionally biased region" description="Low complexity" evidence="1">
    <location>
        <begin position="208"/>
        <end position="233"/>
    </location>
</feature>
<feature type="signal peptide" evidence="2">
    <location>
        <begin position="1"/>
        <end position="22"/>
    </location>
</feature>
<accession>A0ABP1G8K0</accession>
<comment type="caution">
    <text evidence="3">The sequence shown here is derived from an EMBL/GenBank/DDBJ whole genome shotgun (WGS) entry which is preliminary data.</text>
</comment>
<proteinExistence type="predicted"/>